<dbReference type="Pfam" id="PF16884">
    <property type="entry name" value="ADH_N_2"/>
    <property type="match status" value="1"/>
</dbReference>
<dbReference type="InterPro" id="IPR013149">
    <property type="entry name" value="ADH-like_C"/>
</dbReference>
<keyword evidence="4" id="KW-1185">Reference proteome</keyword>
<dbReference type="InterPro" id="IPR020843">
    <property type="entry name" value="ER"/>
</dbReference>
<sequence>MGSGGGGKEELAAVESREWYLSAYAPQGVPTSDHLKLRTVSLSLHPDSIPDGHLALQILWISVDPYLRSRMTGRDDGLYFSQFNLDQVLTEFGIGRVIRSKDSGFTEGVPGFTAWVGIEVLGNPKPGSNVFISAAAGGVGMFAGQLAKLKGCRVIGSTGSDEKVKLLKEEFGYDDAFNYHKETDFDAALSKYFPNGIDVYFENVGGKMLEAVLNHVNRGARIPLCGMISQYNKVWEEREGLRNLLNMVGKEVRMEGFLVGSYLDRFGDFMKEMEGYIKEGKIQSKHKVYNGIESFLESFASIFSSSNMGKVVIQVRP</sequence>
<dbReference type="AlphaFoldDB" id="A0A7J0FKE9"/>
<evidence type="ECO:0000259" key="2">
    <source>
        <dbReference type="SMART" id="SM00829"/>
    </source>
</evidence>
<organism evidence="3 4">
    <name type="scientific">Actinidia rufa</name>
    <dbReference type="NCBI Taxonomy" id="165716"/>
    <lineage>
        <taxon>Eukaryota</taxon>
        <taxon>Viridiplantae</taxon>
        <taxon>Streptophyta</taxon>
        <taxon>Embryophyta</taxon>
        <taxon>Tracheophyta</taxon>
        <taxon>Spermatophyta</taxon>
        <taxon>Magnoliopsida</taxon>
        <taxon>eudicotyledons</taxon>
        <taxon>Gunneridae</taxon>
        <taxon>Pentapetalae</taxon>
        <taxon>asterids</taxon>
        <taxon>Ericales</taxon>
        <taxon>Actinidiaceae</taxon>
        <taxon>Actinidia</taxon>
    </lineage>
</organism>
<dbReference type="InterPro" id="IPR036291">
    <property type="entry name" value="NAD(P)-bd_dom_sf"/>
</dbReference>
<dbReference type="Gene3D" id="3.40.50.720">
    <property type="entry name" value="NAD(P)-binding Rossmann-like Domain"/>
    <property type="match status" value="1"/>
</dbReference>
<comment type="caution">
    <text evidence="3">The sequence shown here is derived from an EMBL/GenBank/DDBJ whole genome shotgun (WGS) entry which is preliminary data.</text>
</comment>
<dbReference type="Pfam" id="PF00107">
    <property type="entry name" value="ADH_zinc_N"/>
    <property type="match status" value="1"/>
</dbReference>
<dbReference type="SUPFAM" id="SSF50129">
    <property type="entry name" value="GroES-like"/>
    <property type="match status" value="1"/>
</dbReference>
<dbReference type="PANTHER" id="PTHR43205:SF80">
    <property type="entry name" value="2-ALKENAL REDUCTASE (NADP(+)-DEPENDENT)-LIKE"/>
    <property type="match status" value="1"/>
</dbReference>
<dbReference type="OrthoDB" id="809632at2759"/>
<proteinExistence type="predicted"/>
<reference evidence="3 4" key="1">
    <citation type="submission" date="2019-07" db="EMBL/GenBank/DDBJ databases">
        <title>De Novo Assembly of kiwifruit Actinidia rufa.</title>
        <authorList>
            <person name="Sugita-Konishi S."/>
            <person name="Sato K."/>
            <person name="Mori E."/>
            <person name="Abe Y."/>
            <person name="Kisaki G."/>
            <person name="Hamano K."/>
            <person name="Suezawa K."/>
            <person name="Otani M."/>
            <person name="Fukuda T."/>
            <person name="Manabe T."/>
            <person name="Gomi K."/>
            <person name="Tabuchi M."/>
            <person name="Akimitsu K."/>
            <person name="Kataoka I."/>
        </authorList>
    </citation>
    <scope>NUCLEOTIDE SEQUENCE [LARGE SCALE GENOMIC DNA]</scope>
    <source>
        <strain evidence="4">cv. Fuchu</strain>
    </source>
</reference>
<evidence type="ECO:0000313" key="3">
    <source>
        <dbReference type="EMBL" id="GFY99172.1"/>
    </source>
</evidence>
<dbReference type="InterPro" id="IPR045010">
    <property type="entry name" value="MDR_fam"/>
</dbReference>
<dbReference type="SUPFAM" id="SSF51735">
    <property type="entry name" value="NAD(P)-binding Rossmann-fold domains"/>
    <property type="match status" value="1"/>
</dbReference>
<dbReference type="SMART" id="SM00829">
    <property type="entry name" value="PKS_ER"/>
    <property type="match status" value="1"/>
</dbReference>
<evidence type="ECO:0000256" key="1">
    <source>
        <dbReference type="ARBA" id="ARBA00023002"/>
    </source>
</evidence>
<feature type="domain" description="Enoyl reductase (ER)" evidence="2">
    <location>
        <begin position="12"/>
        <end position="313"/>
    </location>
</feature>
<accession>A0A7J0FKE9</accession>
<dbReference type="Proteomes" id="UP000585474">
    <property type="component" value="Unassembled WGS sequence"/>
</dbReference>
<protein>
    <submittedName>
        <fullName evidence="3">Zinc-binding dehydrogenase family protein</fullName>
    </submittedName>
</protein>
<dbReference type="GO" id="GO:0032440">
    <property type="term" value="F:2-alkenal reductase [NAD(P)H] activity"/>
    <property type="evidence" value="ECO:0007669"/>
    <property type="project" value="TreeGrafter"/>
</dbReference>
<dbReference type="InterPro" id="IPR011032">
    <property type="entry name" value="GroES-like_sf"/>
</dbReference>
<dbReference type="FunFam" id="3.40.50.720:FF:000121">
    <property type="entry name" value="Prostaglandin reductase 2"/>
    <property type="match status" value="1"/>
</dbReference>
<dbReference type="InterPro" id="IPR041694">
    <property type="entry name" value="ADH_N_2"/>
</dbReference>
<name>A0A7J0FKE9_9ERIC</name>
<dbReference type="EMBL" id="BJWL01000013">
    <property type="protein sequence ID" value="GFY99172.1"/>
    <property type="molecule type" value="Genomic_DNA"/>
</dbReference>
<dbReference type="PANTHER" id="PTHR43205">
    <property type="entry name" value="PROSTAGLANDIN REDUCTASE"/>
    <property type="match status" value="1"/>
</dbReference>
<keyword evidence="1" id="KW-0560">Oxidoreductase</keyword>
<evidence type="ECO:0000313" key="4">
    <source>
        <dbReference type="Proteomes" id="UP000585474"/>
    </source>
</evidence>
<gene>
    <name evidence="3" type="ORF">Acr_13g0005730</name>
</gene>